<comment type="caution">
    <text evidence="4">The sequence shown here is derived from an EMBL/GenBank/DDBJ whole genome shotgun (WGS) entry which is preliminary data.</text>
</comment>
<proteinExistence type="predicted"/>
<accession>A0ABT8G9D2</accession>
<dbReference type="InterPro" id="IPR012938">
    <property type="entry name" value="Glc/Sorbosone_DH"/>
</dbReference>
<evidence type="ECO:0000256" key="2">
    <source>
        <dbReference type="SAM" id="SignalP"/>
    </source>
</evidence>
<evidence type="ECO:0000313" key="5">
    <source>
        <dbReference type="Proteomes" id="UP001172728"/>
    </source>
</evidence>
<dbReference type="Gene3D" id="2.120.10.30">
    <property type="entry name" value="TolB, C-terminal domain"/>
    <property type="match status" value="1"/>
</dbReference>
<name>A0ABT8G9D2_9MICO</name>
<dbReference type="SUPFAM" id="SSF50952">
    <property type="entry name" value="Soluble quinoprotein glucose dehydrogenase"/>
    <property type="match status" value="1"/>
</dbReference>
<dbReference type="PROSITE" id="PS51257">
    <property type="entry name" value="PROKAR_LIPOPROTEIN"/>
    <property type="match status" value="1"/>
</dbReference>
<feature type="domain" description="Glucose/Sorbosone dehydrogenase" evidence="3">
    <location>
        <begin position="72"/>
        <end position="373"/>
    </location>
</feature>
<evidence type="ECO:0000313" key="4">
    <source>
        <dbReference type="EMBL" id="MDN4475754.1"/>
    </source>
</evidence>
<dbReference type="InterPro" id="IPR011041">
    <property type="entry name" value="Quinoprot_gluc/sorb_DH_b-prop"/>
</dbReference>
<keyword evidence="2" id="KW-0732">Signal</keyword>
<reference evidence="4" key="1">
    <citation type="submission" date="2023-06" db="EMBL/GenBank/DDBJ databases">
        <title>Sysu t00192.</title>
        <authorList>
            <person name="Gao L."/>
            <person name="Fang B.-Z."/>
            <person name="Li W.-J."/>
        </authorList>
    </citation>
    <scope>NUCLEOTIDE SEQUENCE</scope>
    <source>
        <strain evidence="4">SYSU T00192</strain>
    </source>
</reference>
<evidence type="ECO:0000256" key="1">
    <source>
        <dbReference type="SAM" id="MobiDB-lite"/>
    </source>
</evidence>
<protein>
    <submittedName>
        <fullName evidence="4">PQQ-dependent sugar dehydrogenase</fullName>
    </submittedName>
</protein>
<dbReference type="InterPro" id="IPR011042">
    <property type="entry name" value="6-blade_b-propeller_TolB-like"/>
</dbReference>
<organism evidence="4 5">
    <name type="scientific">Demequina litoralis</name>
    <dbReference type="NCBI Taxonomy" id="3051660"/>
    <lineage>
        <taxon>Bacteria</taxon>
        <taxon>Bacillati</taxon>
        <taxon>Actinomycetota</taxon>
        <taxon>Actinomycetes</taxon>
        <taxon>Micrococcales</taxon>
        <taxon>Demequinaceae</taxon>
        <taxon>Demequina</taxon>
    </lineage>
</organism>
<feature type="compositionally biased region" description="Low complexity" evidence="1">
    <location>
        <begin position="40"/>
        <end position="51"/>
    </location>
</feature>
<feature type="signal peptide" evidence="2">
    <location>
        <begin position="1"/>
        <end position="27"/>
    </location>
</feature>
<evidence type="ECO:0000259" key="3">
    <source>
        <dbReference type="Pfam" id="PF07995"/>
    </source>
</evidence>
<dbReference type="Pfam" id="PF07995">
    <property type="entry name" value="GSDH"/>
    <property type="match status" value="1"/>
</dbReference>
<dbReference type="EMBL" id="JAUHPW010000005">
    <property type="protein sequence ID" value="MDN4475754.1"/>
    <property type="molecule type" value="Genomic_DNA"/>
</dbReference>
<keyword evidence="5" id="KW-1185">Reference proteome</keyword>
<dbReference type="PANTHER" id="PTHR19328">
    <property type="entry name" value="HEDGEHOG-INTERACTING PROTEIN"/>
    <property type="match status" value="1"/>
</dbReference>
<sequence length="389" mass="39890">MSLHPRIIALACALPLTLAACSSSSDSAPTASAERIVSGTTPTTEVSPTTPAEIGGDAHASVTSQEVVATGLDAPWSIATMADGSLLVSERDTALIKRVRAGIATSLNGPGADTLRRVVNNAGEGGLLGIAVLPGDTTYLYAYITRADDNAVLRMELNGDLLSQPTAIVEGIPAAKNHDGGRMAFGPDGFLYIATGDAGQGAKAADPGSMAGKILRVVAKGGAKDGRAAPGNPWGNRVWSMGHRNVEGLAFVADGRLYATELGQDAWDELNLITAGSDYGWPSTEGTDGLPADGITAPVETWTPDDASPSGLAATHEALYVASLKGERLWRIPLTADGTGEPEVILDGIGRIRDVAVGADGSLYVATTNTDGRGTARKGDDRIVHLTVG</sequence>
<dbReference type="RefSeq" id="WP_301133128.1">
    <property type="nucleotide sequence ID" value="NZ_JAUHPW010000005.1"/>
</dbReference>
<gene>
    <name evidence="4" type="ORF">QQX09_07785</name>
</gene>
<feature type="chain" id="PRO_5045408740" evidence="2">
    <location>
        <begin position="28"/>
        <end position="389"/>
    </location>
</feature>
<dbReference type="Proteomes" id="UP001172728">
    <property type="component" value="Unassembled WGS sequence"/>
</dbReference>
<dbReference type="PANTHER" id="PTHR19328:SF13">
    <property type="entry name" value="HIPL1 PROTEIN"/>
    <property type="match status" value="1"/>
</dbReference>
<feature type="region of interest" description="Disordered" evidence="1">
    <location>
        <begin position="32"/>
        <end position="51"/>
    </location>
</feature>